<accession>A0ABM5ZI31</accession>
<evidence type="ECO:0000256" key="1">
    <source>
        <dbReference type="SAM" id="Phobius"/>
    </source>
</evidence>
<evidence type="ECO:0008006" key="4">
    <source>
        <dbReference type="Google" id="ProtNLM"/>
    </source>
</evidence>
<evidence type="ECO:0000313" key="2">
    <source>
        <dbReference type="EMBL" id="AMQ83355.1"/>
    </source>
</evidence>
<dbReference type="EMBL" id="CP014205">
    <property type="protein sequence ID" value="AMQ83355.1"/>
    <property type="molecule type" value="Genomic_DNA"/>
</dbReference>
<keyword evidence="1" id="KW-1133">Transmembrane helix</keyword>
<reference evidence="2" key="1">
    <citation type="submission" date="2017-12" db="EMBL/GenBank/DDBJ databases">
        <title>Pseudomonas sp. MS586 complete sequence.</title>
        <authorList>
            <person name="Lu S."/>
            <person name="Deng P."/>
        </authorList>
    </citation>
    <scope>NUCLEOTIDE SEQUENCE</scope>
    <source>
        <strain evidence="2">MS586</strain>
    </source>
</reference>
<protein>
    <recommendedName>
        <fullName evidence="4">Secreted protein</fullName>
    </recommendedName>
</protein>
<organism evidence="2 3">
    <name type="scientific">Pseudomonas glycinae</name>
    <dbReference type="NCBI Taxonomy" id="1785145"/>
    <lineage>
        <taxon>Bacteria</taxon>
        <taxon>Pseudomonadati</taxon>
        <taxon>Pseudomonadota</taxon>
        <taxon>Gammaproteobacteria</taxon>
        <taxon>Pseudomonadales</taxon>
        <taxon>Pseudomonadaceae</taxon>
        <taxon>Pseudomonas</taxon>
    </lineage>
</organism>
<feature type="transmembrane region" description="Helical" evidence="1">
    <location>
        <begin position="6"/>
        <end position="23"/>
    </location>
</feature>
<evidence type="ECO:0000313" key="3">
    <source>
        <dbReference type="Proteomes" id="UP000075187"/>
    </source>
</evidence>
<name>A0ABM5ZI31_9PSED</name>
<sequence>MGNYLVLVISVRSLGAILVVLVGQKRSLLSVMVQSGMEWLEAVQCRLSFWNIPLLLRGRNQDDMHQAFGPCVKGLMS</sequence>
<dbReference type="Proteomes" id="UP000075187">
    <property type="component" value="Chromosome"/>
</dbReference>
<proteinExistence type="predicted"/>
<gene>
    <name evidence="2" type="ORF">AWU82_08565</name>
</gene>
<keyword evidence="1" id="KW-0812">Transmembrane</keyword>
<keyword evidence="3" id="KW-1185">Reference proteome</keyword>
<keyword evidence="1" id="KW-0472">Membrane</keyword>